<keyword evidence="2" id="KW-1185">Reference proteome</keyword>
<organism evidence="1 2">
    <name type="scientific">Turnera subulata</name>
    <dbReference type="NCBI Taxonomy" id="218843"/>
    <lineage>
        <taxon>Eukaryota</taxon>
        <taxon>Viridiplantae</taxon>
        <taxon>Streptophyta</taxon>
        <taxon>Embryophyta</taxon>
        <taxon>Tracheophyta</taxon>
        <taxon>Spermatophyta</taxon>
        <taxon>Magnoliopsida</taxon>
        <taxon>eudicotyledons</taxon>
        <taxon>Gunneridae</taxon>
        <taxon>Pentapetalae</taxon>
        <taxon>rosids</taxon>
        <taxon>fabids</taxon>
        <taxon>Malpighiales</taxon>
        <taxon>Passifloraceae</taxon>
        <taxon>Turnera</taxon>
    </lineage>
</organism>
<proteinExistence type="predicted"/>
<reference evidence="1" key="1">
    <citation type="submission" date="2022-02" db="EMBL/GenBank/DDBJ databases">
        <authorList>
            <person name="Henning P.M."/>
            <person name="McCubbin A.G."/>
            <person name="Shore J.S."/>
        </authorList>
    </citation>
    <scope>NUCLEOTIDE SEQUENCE</scope>
    <source>
        <strain evidence="1">F60SS</strain>
        <tissue evidence="1">Leaves</tissue>
    </source>
</reference>
<reference evidence="1" key="2">
    <citation type="journal article" date="2023" name="Plants (Basel)">
        <title>Annotation of the Turnera subulata (Passifloraceae) Draft Genome Reveals the S-Locus Evolved after the Divergence of Turneroideae from Passifloroideae in a Stepwise Manner.</title>
        <authorList>
            <person name="Henning P.M."/>
            <person name="Roalson E.H."/>
            <person name="Mir W."/>
            <person name="McCubbin A.G."/>
            <person name="Shore J.S."/>
        </authorList>
    </citation>
    <scope>NUCLEOTIDE SEQUENCE</scope>
    <source>
        <strain evidence="1">F60SS</strain>
    </source>
</reference>
<evidence type="ECO:0000313" key="1">
    <source>
        <dbReference type="EMBL" id="KAJ4826039.1"/>
    </source>
</evidence>
<accession>A0A9Q0F6W4</accession>
<feature type="non-terminal residue" evidence="1">
    <location>
        <position position="148"/>
    </location>
</feature>
<protein>
    <submittedName>
        <fullName evidence="1">Uncharacterized protein</fullName>
    </submittedName>
</protein>
<dbReference type="AlphaFoldDB" id="A0A9Q0F6W4"/>
<dbReference type="EMBL" id="JAKUCV010006755">
    <property type="protein sequence ID" value="KAJ4826039.1"/>
    <property type="molecule type" value="Genomic_DNA"/>
</dbReference>
<comment type="caution">
    <text evidence="1">The sequence shown here is derived from an EMBL/GenBank/DDBJ whole genome shotgun (WGS) entry which is preliminary data.</text>
</comment>
<dbReference type="Proteomes" id="UP001141552">
    <property type="component" value="Unassembled WGS sequence"/>
</dbReference>
<evidence type="ECO:0000313" key="2">
    <source>
        <dbReference type="Proteomes" id="UP001141552"/>
    </source>
</evidence>
<gene>
    <name evidence="1" type="ORF">Tsubulata_033857</name>
</gene>
<sequence length="148" mass="16703">MTNQTITGFHFINVMYIRGKFYAFANNGFSVTIDPNSLKITLVALSKQNSCCFNPYDVLESFGNIFGVFEYTYDDIDEVEGEIVRIQVEELDEETKEWVRAGDELKDSVGFLVTKYSFSFGQGHARPPAPSWGHTGSGVVIYEMENGR</sequence>
<name>A0A9Q0F6W4_9ROSI</name>